<feature type="transmembrane region" description="Helical" evidence="2">
    <location>
        <begin position="48"/>
        <end position="69"/>
    </location>
</feature>
<dbReference type="PANTHER" id="PTHR36838">
    <property type="entry name" value="AUXIN EFFLUX CARRIER FAMILY PROTEIN"/>
    <property type="match status" value="1"/>
</dbReference>
<organism evidence="3 4">
    <name type="scientific">Acinetobacter proteolyticus</name>
    <dbReference type="NCBI Taxonomy" id="1776741"/>
    <lineage>
        <taxon>Bacteria</taxon>
        <taxon>Pseudomonadati</taxon>
        <taxon>Pseudomonadota</taxon>
        <taxon>Gammaproteobacteria</taxon>
        <taxon>Moraxellales</taxon>
        <taxon>Moraxellaceae</taxon>
        <taxon>Acinetobacter</taxon>
    </lineage>
</organism>
<comment type="caution">
    <text evidence="3">The sequence shown here is derived from an EMBL/GenBank/DDBJ whole genome shotgun (WGS) entry which is preliminary data.</text>
</comment>
<sequence>MTFILPISAFILGLLLAQFKVAEQAKKILSSLLARLFIPVVIIYNMVFYQAGSFALMGFSFITSIFLFYGFFHFSKDRLQALCMSYSNIGWLGFPFAIALFGEQVSGAMIALYIGGSLFGNIWAVAAVSEGPTDYLATLQKVLKSPPVLALFAALILWLLGIHRLQGNFVLEGLYDIAKFGMSFSGMCILGMWLRHTRVHMADLWLSTRTLMFKLLSGVVICTLTYYFIAIPQIESLLPVLFFLFCLPPAANIVALETHYQGTGISARYIAAGTIVSCVVIVIYGLLLHIKSALI</sequence>
<protein>
    <submittedName>
        <fullName evidence="3">Permease</fullName>
    </submittedName>
</protein>
<feature type="transmembrane region" description="Helical" evidence="2">
    <location>
        <begin position="177"/>
        <end position="194"/>
    </location>
</feature>
<feature type="transmembrane region" description="Helical" evidence="2">
    <location>
        <begin position="269"/>
        <end position="290"/>
    </location>
</feature>
<gene>
    <name evidence="3" type="ORF">CW311_04055</name>
</gene>
<reference evidence="3 4" key="1">
    <citation type="submission" date="2017-12" db="EMBL/GenBank/DDBJ databases">
        <title>Draft Genome sequences of multiple microbial strains isolated from spacecraft associated surfaces.</title>
        <authorList>
            <person name="Seuylemezian A."/>
            <person name="Vaishampayan P."/>
            <person name="Venkateswaran K."/>
        </authorList>
    </citation>
    <scope>NUCLEOTIDE SEQUENCE [LARGE SCALE GENOMIC DNA]</scope>
    <source>
        <strain evidence="3 4">2P01AA</strain>
    </source>
</reference>
<accession>A0A2N0WIN0</accession>
<dbReference type="Proteomes" id="UP000233553">
    <property type="component" value="Unassembled WGS sequence"/>
</dbReference>
<feature type="transmembrane region" description="Helical" evidence="2">
    <location>
        <begin position="81"/>
        <end position="102"/>
    </location>
</feature>
<evidence type="ECO:0000256" key="2">
    <source>
        <dbReference type="SAM" id="Phobius"/>
    </source>
</evidence>
<keyword evidence="2" id="KW-0812">Transmembrane</keyword>
<feature type="transmembrane region" description="Helical" evidence="2">
    <location>
        <begin position="240"/>
        <end position="257"/>
    </location>
</feature>
<feature type="transmembrane region" description="Helical" evidence="2">
    <location>
        <begin position="108"/>
        <end position="128"/>
    </location>
</feature>
<dbReference type="RefSeq" id="WP_101235700.1">
    <property type="nucleotide sequence ID" value="NZ_PISJ01000004.1"/>
</dbReference>
<name>A0A2N0WIN0_9GAMM</name>
<feature type="transmembrane region" description="Helical" evidence="2">
    <location>
        <begin position="148"/>
        <end position="165"/>
    </location>
</feature>
<evidence type="ECO:0000313" key="4">
    <source>
        <dbReference type="Proteomes" id="UP000233553"/>
    </source>
</evidence>
<dbReference type="EMBL" id="PISJ01000004">
    <property type="protein sequence ID" value="PKF35752.1"/>
    <property type="molecule type" value="Genomic_DNA"/>
</dbReference>
<evidence type="ECO:0000313" key="3">
    <source>
        <dbReference type="EMBL" id="PKF35752.1"/>
    </source>
</evidence>
<keyword evidence="2" id="KW-1133">Transmembrane helix</keyword>
<feature type="transmembrane region" description="Helical" evidence="2">
    <location>
        <begin position="215"/>
        <end position="234"/>
    </location>
</feature>
<keyword evidence="1" id="KW-0813">Transport</keyword>
<evidence type="ECO:0000256" key="1">
    <source>
        <dbReference type="ARBA" id="ARBA00022448"/>
    </source>
</evidence>
<keyword evidence="2" id="KW-0472">Membrane</keyword>
<dbReference type="AlphaFoldDB" id="A0A2N0WIN0"/>
<dbReference type="PANTHER" id="PTHR36838:SF3">
    <property type="entry name" value="TRANSPORTER AUXIN EFFLUX CARRIER EC FAMILY"/>
    <property type="match status" value="1"/>
</dbReference>
<proteinExistence type="predicted"/>